<organism evidence="1 2">
    <name type="scientific">Evansella vedderi</name>
    <dbReference type="NCBI Taxonomy" id="38282"/>
    <lineage>
        <taxon>Bacteria</taxon>
        <taxon>Bacillati</taxon>
        <taxon>Bacillota</taxon>
        <taxon>Bacilli</taxon>
        <taxon>Bacillales</taxon>
        <taxon>Bacillaceae</taxon>
        <taxon>Evansella</taxon>
    </lineage>
</organism>
<dbReference type="EMBL" id="JAUSUG010000002">
    <property type="protein sequence ID" value="MDQ0253290.1"/>
    <property type="molecule type" value="Genomic_DNA"/>
</dbReference>
<reference evidence="1 2" key="1">
    <citation type="submission" date="2023-07" db="EMBL/GenBank/DDBJ databases">
        <title>Genomic Encyclopedia of Type Strains, Phase IV (KMG-IV): sequencing the most valuable type-strain genomes for metagenomic binning, comparative biology and taxonomic classification.</title>
        <authorList>
            <person name="Goeker M."/>
        </authorList>
    </citation>
    <scope>NUCLEOTIDE SEQUENCE [LARGE SCALE GENOMIC DNA]</scope>
    <source>
        <strain evidence="1 2">DSM 9768</strain>
    </source>
</reference>
<sequence length="95" mass="10795">MGRRLSNNIFHGKRRENTLSVLAISCSVMITRSTLRYALRMGEVRTTKEVIAPLCPQEEQCEDKKSVKRPVMSTRRRCEDKKKGNRLVMSAGGVV</sequence>
<gene>
    <name evidence="1" type="ORF">J2S74_000662</name>
</gene>
<comment type="caution">
    <text evidence="1">The sequence shown here is derived from an EMBL/GenBank/DDBJ whole genome shotgun (WGS) entry which is preliminary data.</text>
</comment>
<evidence type="ECO:0000313" key="2">
    <source>
        <dbReference type="Proteomes" id="UP001230005"/>
    </source>
</evidence>
<name>A0ABT9ZPX5_9BACI</name>
<keyword evidence="2" id="KW-1185">Reference proteome</keyword>
<dbReference type="Proteomes" id="UP001230005">
    <property type="component" value="Unassembled WGS sequence"/>
</dbReference>
<proteinExistence type="predicted"/>
<accession>A0ABT9ZPX5</accession>
<evidence type="ECO:0000313" key="1">
    <source>
        <dbReference type="EMBL" id="MDQ0253290.1"/>
    </source>
</evidence>
<protein>
    <submittedName>
        <fullName evidence="1">Uncharacterized protein</fullName>
    </submittedName>
</protein>